<protein>
    <submittedName>
        <fullName evidence="1">DUF1015 domain-containing protein</fullName>
    </submittedName>
</protein>
<gene>
    <name evidence="1" type="ORF">DRZ78_01370</name>
</gene>
<comment type="caution">
    <text evidence="1">The sequence shown here is derived from an EMBL/GenBank/DDBJ whole genome shotgun (WGS) entry which is preliminary data.</text>
</comment>
<dbReference type="EMBL" id="QMPY01000035">
    <property type="protein sequence ID" value="RLE08267.1"/>
    <property type="molecule type" value="Genomic_DNA"/>
</dbReference>
<evidence type="ECO:0000313" key="1">
    <source>
        <dbReference type="EMBL" id="RLE08267.1"/>
    </source>
</evidence>
<feature type="non-terminal residue" evidence="1">
    <location>
        <position position="310"/>
    </location>
</feature>
<proteinExistence type="predicted"/>
<evidence type="ECO:0000313" key="2">
    <source>
        <dbReference type="Proteomes" id="UP000277457"/>
    </source>
</evidence>
<dbReference type="PANTHER" id="PTHR36454">
    <property type="entry name" value="LMO2823 PROTEIN"/>
    <property type="match status" value="1"/>
</dbReference>
<dbReference type="PANTHER" id="PTHR36454:SF1">
    <property type="entry name" value="DUF1015 DOMAIN-CONTAINING PROTEIN"/>
    <property type="match status" value="1"/>
</dbReference>
<dbReference type="AlphaFoldDB" id="A0A662D170"/>
<dbReference type="Proteomes" id="UP000277457">
    <property type="component" value="Unassembled WGS sequence"/>
</dbReference>
<name>A0A662D170_UNCAE</name>
<accession>A0A662D170</accession>
<reference evidence="1 2" key="1">
    <citation type="submission" date="2018-06" db="EMBL/GenBank/DDBJ databases">
        <title>Extensive metabolic versatility and redundancy in microbially diverse, dynamic hydrothermal sediments.</title>
        <authorList>
            <person name="Dombrowski N."/>
            <person name="Teske A."/>
            <person name="Baker B.J."/>
        </authorList>
    </citation>
    <scope>NUCLEOTIDE SEQUENCE [LARGE SCALE GENOMIC DNA]</scope>
    <source>
        <strain evidence="1">B7_G13</strain>
    </source>
</reference>
<dbReference type="Pfam" id="PF06245">
    <property type="entry name" value="DUF1015"/>
    <property type="match status" value="1"/>
</dbReference>
<organism evidence="1 2">
    <name type="scientific">Aerophobetes bacterium</name>
    <dbReference type="NCBI Taxonomy" id="2030807"/>
    <lineage>
        <taxon>Bacteria</taxon>
        <taxon>Candidatus Aerophobota</taxon>
    </lineage>
</organism>
<dbReference type="InterPro" id="IPR008323">
    <property type="entry name" value="UCP033563"/>
</dbReference>
<sequence>MLVIRPFRGIIYNQERIGDVGKVVAPPYDVISLSDQKEYYQSHPYNIIRIILGKEYPGDNDKENKYTRAGRYFREWLSSGILKRDSHTAIYVYEQEYPFKGEIKRRRGFIALMKLEEFGSGVIFPHEETFPQAKLDRLKLLRCCRVNLSPVFSLYSDPLRLVDRHLEKTAPLFTLRDKDGVRHSLGAIRDDEVIEKIVKVMRDKRVFIADGHHRYLTALKFRDEGRIQSGEENFIMMYFLNTEADAVTILPVHRVLGNLGVEEVEELKGKLSDFFQMERIDFTPRCEEMGRERLSKRMQESEDSFIFGRY</sequence>